<feature type="region of interest" description="Disordered" evidence="6">
    <location>
        <begin position="1"/>
        <end position="27"/>
    </location>
</feature>
<dbReference type="Pfam" id="PF00501">
    <property type="entry name" value="AMP-binding"/>
    <property type="match status" value="5"/>
</dbReference>
<feature type="domain" description="Carrier" evidence="7">
    <location>
        <begin position="534"/>
        <end position="609"/>
    </location>
</feature>
<comment type="similarity">
    <text evidence="2">Belongs to the ATP-dependent AMP-binding enzyme family.</text>
</comment>
<dbReference type="InterPro" id="IPR042099">
    <property type="entry name" value="ANL_N_sf"/>
</dbReference>
<dbReference type="InterPro" id="IPR001242">
    <property type="entry name" value="Condensation_dom"/>
</dbReference>
<keyword evidence="5" id="KW-0436">Ligase</keyword>
<dbReference type="NCBIfam" id="NF003417">
    <property type="entry name" value="PRK04813.1"/>
    <property type="match status" value="5"/>
</dbReference>
<dbReference type="UniPathway" id="UPA00011"/>
<reference evidence="8 9" key="1">
    <citation type="submission" date="2019-07" db="EMBL/GenBank/DDBJ databases">
        <title>Rhodococcus cavernicolus sp. nov., isolated from a cave.</title>
        <authorList>
            <person name="Lee S.D."/>
        </authorList>
    </citation>
    <scope>NUCLEOTIDE SEQUENCE [LARGE SCALE GENOMIC DNA]</scope>
    <source>
        <strain evidence="8 9">C1-24</strain>
    </source>
</reference>
<dbReference type="CDD" id="cd05235">
    <property type="entry name" value="SDR_e1"/>
    <property type="match status" value="1"/>
</dbReference>
<organism evidence="8 9">
    <name type="scientific">Antrihabitans cavernicola</name>
    <dbReference type="NCBI Taxonomy" id="2495913"/>
    <lineage>
        <taxon>Bacteria</taxon>
        <taxon>Bacillati</taxon>
        <taxon>Actinomycetota</taxon>
        <taxon>Actinomycetes</taxon>
        <taxon>Mycobacteriales</taxon>
        <taxon>Nocardiaceae</taxon>
        <taxon>Antrihabitans</taxon>
    </lineage>
</organism>
<dbReference type="GO" id="GO:0016874">
    <property type="term" value="F:ligase activity"/>
    <property type="evidence" value="ECO:0007669"/>
    <property type="project" value="UniProtKB-KW"/>
</dbReference>
<keyword evidence="9" id="KW-1185">Reference proteome</keyword>
<dbReference type="InterPro" id="IPR025110">
    <property type="entry name" value="AMP-bd_C"/>
</dbReference>
<dbReference type="RefSeq" id="WP_149428711.1">
    <property type="nucleotide sequence ID" value="NZ_VLNY01000001.1"/>
</dbReference>
<dbReference type="InterPro" id="IPR010071">
    <property type="entry name" value="AA_adenyl_dom"/>
</dbReference>
<evidence type="ECO:0000313" key="8">
    <source>
        <dbReference type="EMBL" id="KAA0024935.1"/>
    </source>
</evidence>
<dbReference type="OrthoDB" id="2472181at2"/>
<dbReference type="InterPro" id="IPR010080">
    <property type="entry name" value="Thioester_reductase-like_dom"/>
</dbReference>
<feature type="domain" description="Carrier" evidence="7">
    <location>
        <begin position="1578"/>
        <end position="1653"/>
    </location>
</feature>
<dbReference type="EMBL" id="VLNY01000001">
    <property type="protein sequence ID" value="KAA0024935.1"/>
    <property type="molecule type" value="Genomic_DNA"/>
</dbReference>
<dbReference type="InterPro" id="IPR006162">
    <property type="entry name" value="Ppantetheine_attach_site"/>
</dbReference>
<dbReference type="PANTHER" id="PTHR45527">
    <property type="entry name" value="NONRIBOSOMAL PEPTIDE SYNTHETASE"/>
    <property type="match status" value="1"/>
</dbReference>
<dbReference type="GO" id="GO:0031177">
    <property type="term" value="F:phosphopantetheine binding"/>
    <property type="evidence" value="ECO:0007669"/>
    <property type="project" value="InterPro"/>
</dbReference>
<dbReference type="Gene3D" id="3.30.559.10">
    <property type="entry name" value="Chloramphenicol acetyltransferase-like domain"/>
    <property type="match status" value="4"/>
</dbReference>
<evidence type="ECO:0000256" key="2">
    <source>
        <dbReference type="ARBA" id="ARBA00006432"/>
    </source>
</evidence>
<dbReference type="PROSITE" id="PS00455">
    <property type="entry name" value="AMP_BINDING"/>
    <property type="match status" value="5"/>
</dbReference>
<dbReference type="Gene3D" id="3.40.50.12780">
    <property type="entry name" value="N-terminal domain of ligase-like"/>
    <property type="match status" value="1"/>
</dbReference>
<dbReference type="GO" id="GO:0043041">
    <property type="term" value="P:amino acid activation for nonribosomal peptide biosynthetic process"/>
    <property type="evidence" value="ECO:0007669"/>
    <property type="project" value="TreeGrafter"/>
</dbReference>
<evidence type="ECO:0000313" key="9">
    <source>
        <dbReference type="Proteomes" id="UP000322244"/>
    </source>
</evidence>
<dbReference type="Pfam" id="PF00550">
    <property type="entry name" value="PP-binding"/>
    <property type="match status" value="5"/>
</dbReference>
<dbReference type="FunFam" id="3.40.50.980:FF:000001">
    <property type="entry name" value="Non-ribosomal peptide synthetase"/>
    <property type="match status" value="4"/>
</dbReference>
<dbReference type="InterPro" id="IPR009081">
    <property type="entry name" value="PP-bd_ACP"/>
</dbReference>
<dbReference type="FunFam" id="3.30.300.30:FF:000010">
    <property type="entry name" value="Enterobactin synthetase component F"/>
    <property type="match status" value="3"/>
</dbReference>
<feature type="domain" description="Carrier" evidence="7">
    <location>
        <begin position="3690"/>
        <end position="3765"/>
    </location>
</feature>
<dbReference type="Pfam" id="PF00668">
    <property type="entry name" value="Condensation"/>
    <property type="match status" value="4"/>
</dbReference>
<dbReference type="InterPro" id="IPR023213">
    <property type="entry name" value="CAT-like_dom_sf"/>
</dbReference>
<dbReference type="SUPFAM" id="SSF51735">
    <property type="entry name" value="NAD(P)-binding Rossmann-fold domains"/>
    <property type="match status" value="1"/>
</dbReference>
<dbReference type="SUPFAM" id="SSF56801">
    <property type="entry name" value="Acetyl-CoA synthetase-like"/>
    <property type="match status" value="5"/>
</dbReference>
<evidence type="ECO:0000256" key="4">
    <source>
        <dbReference type="ARBA" id="ARBA00022553"/>
    </source>
</evidence>
<dbReference type="GO" id="GO:0044550">
    <property type="term" value="P:secondary metabolite biosynthetic process"/>
    <property type="evidence" value="ECO:0007669"/>
    <property type="project" value="UniProtKB-ARBA"/>
</dbReference>
<dbReference type="FunFam" id="1.10.1200.10:FF:000005">
    <property type="entry name" value="Nonribosomal peptide synthetase 1"/>
    <property type="match status" value="1"/>
</dbReference>
<dbReference type="InterPro" id="IPR000873">
    <property type="entry name" value="AMP-dep_synth/lig_dom"/>
</dbReference>
<dbReference type="SUPFAM" id="SSF52777">
    <property type="entry name" value="CoA-dependent acyltransferases"/>
    <property type="match status" value="8"/>
</dbReference>
<evidence type="ECO:0000259" key="7">
    <source>
        <dbReference type="PROSITE" id="PS50075"/>
    </source>
</evidence>
<dbReference type="NCBIfam" id="TIGR01733">
    <property type="entry name" value="AA-adenyl-dom"/>
    <property type="match status" value="5"/>
</dbReference>
<dbReference type="GO" id="GO:0008610">
    <property type="term" value="P:lipid biosynthetic process"/>
    <property type="evidence" value="ECO:0007669"/>
    <property type="project" value="UniProtKB-ARBA"/>
</dbReference>
<dbReference type="InterPro" id="IPR013120">
    <property type="entry name" value="FAR_NAD-bd"/>
</dbReference>
<dbReference type="InterPro" id="IPR036291">
    <property type="entry name" value="NAD(P)-bd_dom_sf"/>
</dbReference>
<comment type="cofactor">
    <cofactor evidence="1">
        <name>pantetheine 4'-phosphate</name>
        <dbReference type="ChEBI" id="CHEBI:47942"/>
    </cofactor>
</comment>
<dbReference type="PROSITE" id="PS00012">
    <property type="entry name" value="PHOSPHOPANTETHEINE"/>
    <property type="match status" value="4"/>
</dbReference>
<evidence type="ECO:0000256" key="1">
    <source>
        <dbReference type="ARBA" id="ARBA00001957"/>
    </source>
</evidence>
<sequence>MGEATGAEVPSARTRRRPRTRPAAGRSGGTLAALLTTAVERNPDAVALIFGSTRITYRELDERSSRMARLLITAGAGPESAIAVAIDRSVESVLAVWSIAKTGAAFVPIDPHHPQSWIEFQVADADIELGVTIGETAESLPAWVRWLEIDSPAVAAQLANLSAEPVSYADRTFPLRAENPAYLFYTSGSTGTPRGVVVTNTGLAALADEVNDRYGVTPESRILHSSAPTFDAAVLELLLAVRAGSTLVIARPGIDTAATIARMLRRERVTHAFATPSALATLSPDEVPDELQVLIVGGEVCTPALLERWSAPGRTVFNAYGPTEATVVSHASSALAVGDPVTIGPPIRGVQAYVLDARMHLVPVGVAGELYLAGPAVARGYRNGSTTAQRFVADPFAADGSRMYRTGDLVRAAGTDSGAVEFVGRTDRQIKVDGVRIEGGEIDAVLADHPDVLQCVTVGRDGESGTTELVSYVVAASGHIPSYDDLAEHIAHQLPRYMVPTSITTVDELPQTDSGKVDVAALSEPATAVAEYRAPTRSTEEVVASVFAEVLRLERVGADDDFFELGGNSLIATHLLARLSTALDARIPTRTVFENSTVAALARAAEAHRGEGASPALVARPRMQRVPVSYAQRRYWFLNQFDTSSAADNIPVALRLTGDLDVVALQAAIVDVVTRHESLRTVYPSDQDGPHQVVLAPGRADVALSPITIDEDDVLPRVLEVALHTFDVSVEPPLRVRLFRTPTDHVLAFVVHHISADGSSTVPFARDLVGAYSARAQRRSPDWSPLEVQYSDYTLWQRAVLGADDDPQSVAARQIAYWTQQLAGMPEQLELPTDRPRPAVQSFGGSAIAFTLQPSVHRDLLALGKANGATLFMVMQAALTVLLARTAGTDDVAVGTPIAGRGEPALDDLIGMFVNTLVFRTRVDGSASFTELLAQVRETDLQGFANADVPFERLVEAINPTRSVARNPLFQIGFAFQNFSTAKLELPGLAVEMVEFDSRLAKTDLHVGVYDNHDADGAPGTIEIEFGYVTALFDESTMQGLARRYQQILGAVIAHAEQPVGDIPLLDDSERAAVTALSAGPDCVVAAHTLVELFDAQVAADPGALAVVAGADRLSYAEFDARVNQLARYLISAGVGPETIVALSMRRSLDQLVTMYAIVKAGGAYLPIDPDQPQDRTDYILDAADPRLVLTGLDTLDLAGFSTAPVTDRDRTIPLGPDHAAYVIFTSGSTGTPKGVVVPHRAIVNQLVWKTTEFGLSAEDIVAIKTPATFDLSVWEYWSALLSGGSVVLASPTGHRDVDYLLRLLADHSVTTLHVVPTLLDALETGSDVALPASLRRVLAIGEALPSAVAAKFRGWNDADLFNVYGPTEAAVSITAQQVTATSDAVVPIGTPEWNSQVFVLDERLHAVPTGVVGEIYLAGVQLARGYIGRVDLTSDRFVANPFGAPGARMYRTGDLAKWHSGALEYLGRTDFQVKVRGFRIELGEVEAVLAGNPAVAAAVAVAQKDVSSGDRLIAYVTTLPGQTVTTGALQDTARAGLPSYMVPAAFVILDEFPLGVNGKVDRKALPEPVFEPRTYRSPSTPIEQVVANSYGDVLGIGRVGLDDDFFALGGNSLIATQVVTRIGRALDTRVTVRMLFEAPTVGSLAVRVEQHAGTDGRPPLVAGRRPDVLPLSLAQQRMWFLNRFDSGSAAYNMPSAVRLSGELNLPALQAAIQDVLARHESLRTVYPETPDGPVQVIVPIAEAELTVPVTTVAEDQVIPRVAALAATLFDVTAEIPLRAEIFAISATDHVLAVVIHHISADGSSVGPLTRDIMLAYTARSIDEAPTWAPLPVQYADFALWQRRVLGADDDPGSLTSQQIAYWSDALADLPAQIELPIDRPRPATASFAGNTENVTIDDSTHRALVDLARERGVTLFMVIHTAFAVLIARLSGSDDIAIGTPIAGRGERELDDLIGMFVNTLVLRTQLDRGAPFIDVLDRQRDVNLNAYANADIPFEQLVEVLNPDRSTAAHPLFQVGLSFQNLAPVTLELPGLTIGGIPIETTVSQFDLQLTVADRYDDDGEPAGIATVFTYATDLFDAATVADIAARFHRLLRSVAAEPKERVGELDIAIAEDIGAAAAFDDTERAVDGAATLPAMFDAQVAASPDAVAVVADHEWLSYRAVDSRANRLARWLIRKGVGPDVTVALAIERSIDLVVAVHAVAKAGGTYLPIDPDHPADRIDYILSVARPSVVLASSATVLDGRVGERVDLDTLDLSEFDDAPVTDAERAGTLNAATTAYLIFTSGSTGRPKGVAISYGAIANQLSWHRTEFGMSTTDVGVLKTSATFDLSIWELWSSLISGGRLVVAAPDRQGDPHYLDTLMREHDVSVLHVVPSMLDAMLADAGGVLAPSLRAVLTGGEPLGPATARTFLDGNAVELFNVYGPTETAISATWHRVRTDIVGSVPIGAPVWNTQVWVLDSRLRRVPVGVTGEVYIGGVQLARGYAHRAGLTAERFVANPFGPPGTRMYRSGDLAAQRNGVLEYRGRSDLQVKVRGFRIELGEIESVLTALPSVSRAAVIARADAYGDQYLAAYVVAAQGSTATTDDLRKTLRATLPAYMVPNAVLMLDALPFTSSGKLDRKALPEPQIELKTFRSPTNPVEEIVADVYRSVLDLDRVGLDDDFFDLGGNSLVATRVVARIGHALDTVVSVRTLFEAPTVAALAARVESHAGAGGTIPLTAGRRPEYIPLSLAQQRMWFLNRFDTASAAYTVPIAVRLTGDLDVAALRAAIHDVIVRHEVLRTVYPERSGGPVQQIESVDQACAPLPLTPTGADEIQSRIRAMTSSGFDVTTEIPLRAELFEISSTDHVLAVAVHHIAADGSSIGPLTRDLMLAYAARVAEHAPDWTPLPVQYADYALWQRRVLGSADDPASLMSRQLAFWTKSLADLPRLLELPMDNPRPAVQSTAGSAIDLHIAADTHQALVDLARSSGATLFMVMHTALAVLLAKLSGTDDIAIGTPIAGRGERELDDLIGMFVNTLVLRTHVDGNASFVDLLARQREIDLLAFSNAHIPFEQLVEVIDPDRSAAANPLFQVALAFQNLGHTTLGLPGLTVAAVPFDTQVSQFDLLLTLTDQYSEDGVPAGIAGVLGYATDLFERRTVQEFTAYFGRLLASLVADPRLPVGDVTLAPIADQLPQRSAEPAVLPAALLDARVAASPDATAIRMASETLTYREFDSRANTLARRLIARGVGPESLVAVALHRSIELVVAIHAIAKTGGAYVPIDPDHPADRSAYVLTTAQPALILTTTSVRNVRDTSFDLIDLDEPPLDDVDDTPVTDGDRLGILRPGNTAYVLFTSGSTGRPKGVAVSHGAVGRQLVWHTNEFAATAEDVGLFKTSPTFDLSVWELWSSLITGGTLVIAAPDGQRDPRYLDNLMRDTGITVLHVVPSMLDALLTESGGVLAPSLRTVVTAGETFPATTVSAFLAGNAAALYNVYGPTEAAVSATAHRVASVGSGAVPIGYAERYVTVHVLDRRLHPVPPGVAGEIYLSGEQLARGYHARPELTADRFVASPFGPAGSRLYRTGDVAVQRDGLLEYRGRSDFQVKVRGFRIEPGEVEAALVAHPSVGQAVVVARTDPHGDARLAGYVVPALSRFVDTDRVRQDVATALPPYMVPSSLTVLSALPRTTSGKVDRKSLPEPVFEVRSFRAPTNPIEETVASVFGELLGIDRVGLDDDFFALGGNSLSATRAVSRIGAALDTTVAVRTLFEASTVATLAARVGKPNGEQRPALVGGARTEPIPLSLAQQRLWILNQFDTASTAYNVPVALRLHGRLNVAALTAAIHDVIARHEVLRTYYPETTDGPAQVIESASAVGTDIPVIDVDESEIADRVRGFIGTTFDVAAEVPLRIAVYRIRADDYVLALVTHHIAADGSSIAPMTRDVMLAYGARIADAAPGWTPLAVQYADFTLWQRTVLGSDDDPESLAAQQISYWQSALAGLPDELNLPYDRPRPAMQSFAGEHIDFRIGADTHRALSAVARGNGATLFMVMHTALAVLLARTSSSDDIAIGTPVAGRGDRALDDLIGMFVNTLVLRSTVDVNESFTDLLARQRETALEAFTNADIPFERLVEVLNPVRSTGRHPLFQVGMAFQNLEHSSLELPDLTLTSFDFDAGIAKYDLDLTLTDHYGADGEPLGITGALTYATDLFDESTAQSLIHRFERIADSVAAQPGSAVGDIDLVAANERAVSARRNTTDHDGFGWDLTIAFAAQVAKTPDAVAVIADDTRMTYAELDTRANRLARWLIDHGIGGERAVAVAIRRTGDLVVALHAVAKAGGIYVPVDPDHPEDRIRYVLDIVAPDVVLTVSDVGFTTTAATAIDTLDLSSYSAQPVVDSELSAPRLPSNAAYITFTSGSTGRPKGVTNTFEGIATHSAWMQAEYAFGADDVYLQKTAPTFDVSLWGYWLPLLTGSHVVLAKPDGHLDPAYIAAQIADHSVTITDFVPSPLSVFVEVATAEQLVSLRDVIVIGEILSPALVRAFAELSSARVHNLYGPTEAAIATTAHTVTGAEPGPIPIGLPMWNTQVYVLDSRLRQVPDGVSGELYLGGLQLARGYRNRPDLTADRFIANPLGTSGSRLYRTGDEVRWVGGELDYIGRTDQQVKLRGQRIELGEIAAALKLDPTVRHAAANVFTTGTDQHLIGYVTACDGAVVDTDVVRDRMRLTLPHYMIPAQVILLDALPATSTGKLDRKALPDPLFTAAAFRAPSTREQKIVAEAFADVLGIDRVGVDDDFFELGGTSLLAFTLRSELSARLGVDVPAAVILRSPSVRRLADLGSAVDPGSTVDLGSTDEAAESDVDRMIADSHLTIDLTGVAPARVGPPRHVLLTGATGFLGAYLLRALLDATDADVWCLVRADDVESARRRIRENLETYALWDHALEHRIVLLPGDLAAASLGLSDAEFGRVAEEVDLIVHNGARVNHLDPYERLRAANVAGTVEVLRLAATTRIKPVHFVSTSSAAVRADQAASDIVTETTELAADAVAANGYVQSKWVGEQLVRSAGTRGLPVAIHRPGLISGDRRSGVMSADDSFWNMIRAVAILGMAPDVGSAAIELVPVDYVARAIVEIASLPRDELVYHLVNTRPVPVEDIFAVLATRGLPIHTATLDEVGAALAREAELRNAEGDDSLVRAALLSGNYAAERTALQWDDAHTRSALAGTDIECPVVDKSLIEIYIDAFVESGFLPGPSGDRSR</sequence>
<dbReference type="NCBIfam" id="NF004282">
    <property type="entry name" value="PRK05691.1"/>
    <property type="match status" value="6"/>
</dbReference>
<dbReference type="SUPFAM" id="SSF47336">
    <property type="entry name" value="ACP-like"/>
    <property type="match status" value="5"/>
</dbReference>
<dbReference type="InterPro" id="IPR020845">
    <property type="entry name" value="AMP-binding_CS"/>
</dbReference>
<accession>A0A5A7SKE5</accession>
<keyword evidence="4" id="KW-0597">Phosphoprotein</keyword>
<dbReference type="InterPro" id="IPR036736">
    <property type="entry name" value="ACP-like_sf"/>
</dbReference>
<dbReference type="GO" id="GO:0005829">
    <property type="term" value="C:cytosol"/>
    <property type="evidence" value="ECO:0007669"/>
    <property type="project" value="TreeGrafter"/>
</dbReference>
<dbReference type="Pfam" id="PF13193">
    <property type="entry name" value="AMP-binding_C"/>
    <property type="match status" value="4"/>
</dbReference>
<dbReference type="PROSITE" id="PS50075">
    <property type="entry name" value="CARRIER"/>
    <property type="match status" value="5"/>
</dbReference>
<evidence type="ECO:0000256" key="3">
    <source>
        <dbReference type="ARBA" id="ARBA00022450"/>
    </source>
</evidence>
<keyword evidence="3" id="KW-0596">Phosphopantetheine</keyword>
<evidence type="ECO:0000256" key="5">
    <source>
        <dbReference type="ARBA" id="ARBA00022598"/>
    </source>
</evidence>
<feature type="domain" description="Carrier" evidence="7">
    <location>
        <begin position="2637"/>
        <end position="2712"/>
    </location>
</feature>
<dbReference type="SMART" id="SM00823">
    <property type="entry name" value="PKS_PP"/>
    <property type="match status" value="5"/>
</dbReference>
<comment type="caution">
    <text evidence="8">The sequence shown here is derived from an EMBL/GenBank/DDBJ whole genome shotgun (WGS) entry which is preliminary data.</text>
</comment>
<proteinExistence type="inferred from homology"/>
<gene>
    <name evidence="8" type="ORF">FOY51_03170</name>
</gene>
<dbReference type="PANTHER" id="PTHR45527:SF1">
    <property type="entry name" value="FATTY ACID SYNTHASE"/>
    <property type="match status" value="1"/>
</dbReference>
<dbReference type="Pfam" id="PF07993">
    <property type="entry name" value="NAD_binding_4"/>
    <property type="match status" value="1"/>
</dbReference>
<dbReference type="Proteomes" id="UP000322244">
    <property type="component" value="Unassembled WGS sequence"/>
</dbReference>
<dbReference type="Gene3D" id="1.10.1200.10">
    <property type="entry name" value="ACP-like"/>
    <property type="match status" value="5"/>
</dbReference>
<dbReference type="InterPro" id="IPR020806">
    <property type="entry name" value="PKS_PP-bd"/>
</dbReference>
<feature type="domain" description="Carrier" evidence="7">
    <location>
        <begin position="4744"/>
        <end position="4819"/>
    </location>
</feature>
<dbReference type="CDD" id="cd05930">
    <property type="entry name" value="A_NRPS"/>
    <property type="match status" value="3"/>
</dbReference>
<dbReference type="CDD" id="cd19540">
    <property type="entry name" value="LCL_NRPS-like"/>
    <property type="match status" value="4"/>
</dbReference>
<dbReference type="Gene3D" id="3.40.50.720">
    <property type="entry name" value="NAD(P)-binding Rossmann-like Domain"/>
    <property type="match status" value="1"/>
</dbReference>
<dbReference type="NCBIfam" id="TIGR01746">
    <property type="entry name" value="Thioester-redct"/>
    <property type="match status" value="1"/>
</dbReference>
<dbReference type="FunFam" id="3.40.50.12780:FF:000012">
    <property type="entry name" value="Non-ribosomal peptide synthetase"/>
    <property type="match status" value="4"/>
</dbReference>
<dbReference type="Gene3D" id="3.30.559.30">
    <property type="entry name" value="Nonribosomal peptide synthetase, condensation domain"/>
    <property type="match status" value="4"/>
</dbReference>
<dbReference type="Gene3D" id="3.40.50.980">
    <property type="match status" value="8"/>
</dbReference>
<dbReference type="InterPro" id="IPR045851">
    <property type="entry name" value="AMP-bd_C_sf"/>
</dbReference>
<evidence type="ECO:0000256" key="6">
    <source>
        <dbReference type="SAM" id="MobiDB-lite"/>
    </source>
</evidence>
<name>A0A5A7SKE5_9NOCA</name>
<protein>
    <submittedName>
        <fullName evidence="8">Amino acid adenylation domain-containing protein</fullName>
    </submittedName>
</protein>
<dbReference type="Gene3D" id="2.30.38.10">
    <property type="entry name" value="Luciferase, Domain 3"/>
    <property type="match status" value="4"/>
</dbReference>
<dbReference type="Gene3D" id="3.30.300.30">
    <property type="match status" value="5"/>
</dbReference>